<gene>
    <name evidence="2" type="primary">106085286</name>
</gene>
<feature type="signal peptide" evidence="1">
    <location>
        <begin position="1"/>
        <end position="23"/>
    </location>
</feature>
<evidence type="ECO:0000256" key="1">
    <source>
        <dbReference type="SAM" id="SignalP"/>
    </source>
</evidence>
<dbReference type="EnsemblMetazoa" id="SCAU012460-RA">
    <property type="protein sequence ID" value="SCAU012460-PA"/>
    <property type="gene ID" value="SCAU012460"/>
</dbReference>
<dbReference type="InterPro" id="IPR010629">
    <property type="entry name" value="Ins_allergen"/>
</dbReference>
<dbReference type="Pfam" id="PF06757">
    <property type="entry name" value="Ins_allergen_rp"/>
    <property type="match status" value="1"/>
</dbReference>
<accession>A0A1I8PZD6</accession>
<proteinExistence type="predicted"/>
<keyword evidence="3" id="KW-1185">Reference proteome</keyword>
<dbReference type="Proteomes" id="UP000095300">
    <property type="component" value="Unassembled WGS sequence"/>
</dbReference>
<protein>
    <submittedName>
        <fullName evidence="2">Uncharacterized protein</fullName>
    </submittedName>
</protein>
<evidence type="ECO:0000313" key="2">
    <source>
        <dbReference type="EnsemblMetazoa" id="SCAU012460-PA"/>
    </source>
</evidence>
<name>A0A1I8PZD6_STOCA</name>
<feature type="chain" id="PRO_5009327528" evidence="1">
    <location>
        <begin position="24"/>
        <end position="214"/>
    </location>
</feature>
<dbReference type="AlphaFoldDB" id="A0A1I8PZD6"/>
<evidence type="ECO:0000313" key="3">
    <source>
        <dbReference type="Proteomes" id="UP000095300"/>
    </source>
</evidence>
<dbReference type="KEGG" id="scac:106085286"/>
<dbReference type="VEuPathDB" id="VectorBase:SCAU012460"/>
<dbReference type="OrthoDB" id="7882129at2759"/>
<sequence length="214" mass="24668">MKLIYISVVTLVVTVICVGVAEADLKSDLREFVDLAPRNRIGYIAARRYIVDYQYRAALKYLQSSRFARTWLGIRNSTEFHDLLGFLQAHGVSLEALQDVTGVIDKLPNQLREFHIPSKVPVSVMMQRNLESFMREVIQVLPRARYSGLMARKVKENGDFARLYRAVRQQEFKQMLTKAQTSPNLMAHWLEMRANYVEVNSLVQVAYEVISWGP</sequence>
<dbReference type="PANTHER" id="PTHR21163">
    <property type="entry name" value="PROTEIN G12"/>
    <property type="match status" value="1"/>
</dbReference>
<keyword evidence="1" id="KW-0732">Signal</keyword>
<dbReference type="PANTHER" id="PTHR21163:SF0">
    <property type="entry name" value="GH08205P-RELATED"/>
    <property type="match status" value="1"/>
</dbReference>
<reference evidence="2" key="1">
    <citation type="submission" date="2020-05" db="UniProtKB">
        <authorList>
            <consortium name="EnsemblMetazoa"/>
        </authorList>
    </citation>
    <scope>IDENTIFICATION</scope>
    <source>
        <strain evidence="2">USDA</strain>
    </source>
</reference>
<organism evidence="2 3">
    <name type="scientific">Stomoxys calcitrans</name>
    <name type="common">Stable fly</name>
    <name type="synonym">Conops calcitrans</name>
    <dbReference type="NCBI Taxonomy" id="35570"/>
    <lineage>
        <taxon>Eukaryota</taxon>
        <taxon>Metazoa</taxon>
        <taxon>Ecdysozoa</taxon>
        <taxon>Arthropoda</taxon>
        <taxon>Hexapoda</taxon>
        <taxon>Insecta</taxon>
        <taxon>Pterygota</taxon>
        <taxon>Neoptera</taxon>
        <taxon>Endopterygota</taxon>
        <taxon>Diptera</taxon>
        <taxon>Brachycera</taxon>
        <taxon>Muscomorpha</taxon>
        <taxon>Muscoidea</taxon>
        <taxon>Muscidae</taxon>
        <taxon>Stomoxys</taxon>
    </lineage>
</organism>